<dbReference type="EMBL" id="KN837117">
    <property type="protein sequence ID" value="KIJ44563.1"/>
    <property type="molecule type" value="Genomic_DNA"/>
</dbReference>
<dbReference type="Proteomes" id="UP000054279">
    <property type="component" value="Unassembled WGS sequence"/>
</dbReference>
<proteinExistence type="predicted"/>
<dbReference type="AlphaFoldDB" id="A0A0C9UNH7"/>
<evidence type="ECO:0000313" key="2">
    <source>
        <dbReference type="Proteomes" id="UP000054279"/>
    </source>
</evidence>
<gene>
    <name evidence="1" type="ORF">M422DRAFT_252181</name>
</gene>
<name>A0A0C9UNH7_SPHS4</name>
<evidence type="ECO:0000313" key="1">
    <source>
        <dbReference type="EMBL" id="KIJ44563.1"/>
    </source>
</evidence>
<keyword evidence="2" id="KW-1185">Reference proteome</keyword>
<dbReference type="HOGENOM" id="CLU_2869098_0_0_1"/>
<accession>A0A0C9UNH7</accession>
<protein>
    <submittedName>
        <fullName evidence="1">Uncharacterized protein</fullName>
    </submittedName>
</protein>
<reference evidence="1 2" key="1">
    <citation type="submission" date="2014-06" db="EMBL/GenBank/DDBJ databases">
        <title>Evolutionary Origins and Diversification of the Mycorrhizal Mutualists.</title>
        <authorList>
            <consortium name="DOE Joint Genome Institute"/>
            <consortium name="Mycorrhizal Genomics Consortium"/>
            <person name="Kohler A."/>
            <person name="Kuo A."/>
            <person name="Nagy L.G."/>
            <person name="Floudas D."/>
            <person name="Copeland A."/>
            <person name="Barry K.W."/>
            <person name="Cichocki N."/>
            <person name="Veneault-Fourrey C."/>
            <person name="LaButti K."/>
            <person name="Lindquist E.A."/>
            <person name="Lipzen A."/>
            <person name="Lundell T."/>
            <person name="Morin E."/>
            <person name="Murat C."/>
            <person name="Riley R."/>
            <person name="Ohm R."/>
            <person name="Sun H."/>
            <person name="Tunlid A."/>
            <person name="Henrissat B."/>
            <person name="Grigoriev I.V."/>
            <person name="Hibbett D.S."/>
            <person name="Martin F."/>
        </authorList>
    </citation>
    <scope>NUCLEOTIDE SEQUENCE [LARGE SCALE GENOMIC DNA]</scope>
    <source>
        <strain evidence="1 2">SS14</strain>
    </source>
</reference>
<sequence length="64" mass="7298">MAKYMTADGWRNGRELPSEVLMAVPYHARAKELQAWTQQLSRGALDENQEILKLELDARSPTVI</sequence>
<organism evidence="1 2">
    <name type="scientific">Sphaerobolus stellatus (strain SS14)</name>
    <dbReference type="NCBI Taxonomy" id="990650"/>
    <lineage>
        <taxon>Eukaryota</taxon>
        <taxon>Fungi</taxon>
        <taxon>Dikarya</taxon>
        <taxon>Basidiomycota</taxon>
        <taxon>Agaricomycotina</taxon>
        <taxon>Agaricomycetes</taxon>
        <taxon>Phallomycetidae</taxon>
        <taxon>Geastrales</taxon>
        <taxon>Sphaerobolaceae</taxon>
        <taxon>Sphaerobolus</taxon>
    </lineage>
</organism>